<dbReference type="UniPathway" id="UPA00705"/>
<accession>A0A443QT84</accession>
<gene>
    <name evidence="11" type="ORF">B4U79_00752</name>
</gene>
<keyword evidence="8 10" id="KW-0496">Mitochondrion</keyword>
<dbReference type="InterPro" id="IPR036639">
    <property type="entry name" value="Cyt_c_oxidase_su4_sf"/>
</dbReference>
<keyword evidence="5" id="KW-0809">Transit peptide</keyword>
<evidence type="ECO:0000256" key="8">
    <source>
        <dbReference type="ARBA" id="ARBA00023128"/>
    </source>
</evidence>
<dbReference type="SUPFAM" id="SSF81406">
    <property type="entry name" value="Mitochondrial cytochrome c oxidase subunit IV"/>
    <property type="match status" value="1"/>
</dbReference>
<reference evidence="11 12" key="1">
    <citation type="journal article" date="2018" name="Gigascience">
        <title>Genomes of trombidid mites reveal novel predicted allergens and laterally-transferred genes associated with secondary metabolism.</title>
        <authorList>
            <person name="Dong X."/>
            <person name="Chaisiri K."/>
            <person name="Xia D."/>
            <person name="Armstrong S.D."/>
            <person name="Fang Y."/>
            <person name="Donnelly M.J."/>
            <person name="Kadowaki T."/>
            <person name="McGarry J.W."/>
            <person name="Darby A.C."/>
            <person name="Makepeace B.L."/>
        </authorList>
    </citation>
    <scope>NUCLEOTIDE SEQUENCE [LARGE SCALE GENOMIC DNA]</scope>
    <source>
        <strain evidence="11">UoL-WK</strain>
    </source>
</reference>
<dbReference type="InterPro" id="IPR004203">
    <property type="entry name" value="Cyt_c_oxidase_su4_fam"/>
</dbReference>
<organism evidence="11 12">
    <name type="scientific">Dinothrombium tinctorium</name>
    <dbReference type="NCBI Taxonomy" id="1965070"/>
    <lineage>
        <taxon>Eukaryota</taxon>
        <taxon>Metazoa</taxon>
        <taxon>Ecdysozoa</taxon>
        <taxon>Arthropoda</taxon>
        <taxon>Chelicerata</taxon>
        <taxon>Arachnida</taxon>
        <taxon>Acari</taxon>
        <taxon>Acariformes</taxon>
        <taxon>Trombidiformes</taxon>
        <taxon>Prostigmata</taxon>
        <taxon>Anystina</taxon>
        <taxon>Parasitengona</taxon>
        <taxon>Trombidioidea</taxon>
        <taxon>Trombidiidae</taxon>
        <taxon>Dinothrombium</taxon>
    </lineage>
</organism>
<evidence type="ECO:0000256" key="7">
    <source>
        <dbReference type="ARBA" id="ARBA00023002"/>
    </source>
</evidence>
<comment type="pathway">
    <text evidence="10">Energy metabolism; oxidative phosphorylation.</text>
</comment>
<evidence type="ECO:0000256" key="4">
    <source>
        <dbReference type="ARBA" id="ARBA00022792"/>
    </source>
</evidence>
<keyword evidence="6 10" id="KW-1133">Transmembrane helix</keyword>
<dbReference type="Gene3D" id="1.10.442.10">
    <property type="entry name" value="Cytochrome c oxidase subunit IV"/>
    <property type="match status" value="1"/>
</dbReference>
<dbReference type="OrthoDB" id="186013at2759"/>
<dbReference type="PRINTS" id="PR01873">
    <property type="entry name" value="CYTCOXIDASE4"/>
</dbReference>
<comment type="function">
    <text evidence="10">Component of the cytochrome c oxidase, the last enzyme in the mitochondrial electron transport chain which drives oxidative phosphorylation.</text>
</comment>
<name>A0A443QT84_9ACAR</name>
<dbReference type="Pfam" id="PF02936">
    <property type="entry name" value="COX4"/>
    <property type="match status" value="1"/>
</dbReference>
<evidence type="ECO:0000256" key="1">
    <source>
        <dbReference type="ARBA" id="ARBA00004434"/>
    </source>
</evidence>
<dbReference type="InterPro" id="IPR013288">
    <property type="entry name" value="Cyt_c_oxidase_su4"/>
</dbReference>
<comment type="subunit">
    <text evidence="10">Component of the cytochrome c oxidase (complex IV, CIV), a multisubunit enzyme composed of 14 subunits.</text>
</comment>
<dbReference type="AlphaFoldDB" id="A0A443QT84"/>
<evidence type="ECO:0000256" key="2">
    <source>
        <dbReference type="ARBA" id="ARBA00008135"/>
    </source>
</evidence>
<proteinExistence type="inferred from homology"/>
<sequence length="189" mass="21668">MNSILAKGLISQSALKKVIISQRVTERNVLVAIANTFYGRKQIGKREVVGFGITGSYIYFDKPDFPMPAIRFREDDDYIKKLREKEKGDWKKLTIDEKKALYRASFCSTIAEISAPTGEWKSVAAGVLFLMATSLWVFAALKIFFYPGLPPTMSKEAKFRQLREKLILQVDPIDGISSKWDYDNNRWKK</sequence>
<dbReference type="GO" id="GO:0045277">
    <property type="term" value="C:respiratory chain complex IV"/>
    <property type="evidence" value="ECO:0007669"/>
    <property type="project" value="InterPro"/>
</dbReference>
<evidence type="ECO:0000256" key="10">
    <source>
        <dbReference type="RuleBase" id="RU367145"/>
    </source>
</evidence>
<evidence type="ECO:0000256" key="9">
    <source>
        <dbReference type="ARBA" id="ARBA00023136"/>
    </source>
</evidence>
<protein>
    <recommendedName>
        <fullName evidence="10">Cytochrome c oxidase subunit 4</fullName>
    </recommendedName>
</protein>
<keyword evidence="3 10" id="KW-0812">Transmembrane</keyword>
<dbReference type="PANTHER" id="PTHR10707">
    <property type="entry name" value="CYTOCHROME C OXIDASE SUBUNIT IV"/>
    <property type="match status" value="1"/>
</dbReference>
<evidence type="ECO:0000256" key="6">
    <source>
        <dbReference type="ARBA" id="ARBA00022989"/>
    </source>
</evidence>
<feature type="transmembrane region" description="Helical" evidence="10">
    <location>
        <begin position="123"/>
        <end position="145"/>
    </location>
</feature>
<dbReference type="EMBL" id="NCKU01004255">
    <property type="protein sequence ID" value="RWS06237.1"/>
    <property type="molecule type" value="Genomic_DNA"/>
</dbReference>
<keyword evidence="9 10" id="KW-0472">Membrane</keyword>
<dbReference type="CDD" id="cd00922">
    <property type="entry name" value="Cyt_c_Oxidase_IV"/>
    <property type="match status" value="1"/>
</dbReference>
<comment type="subcellular location">
    <subcellularLocation>
        <location evidence="1 10">Mitochondrion inner membrane</location>
        <topology evidence="1 10">Single-pass membrane protein</topology>
    </subcellularLocation>
</comment>
<dbReference type="GO" id="GO:0016491">
    <property type="term" value="F:oxidoreductase activity"/>
    <property type="evidence" value="ECO:0007669"/>
    <property type="project" value="UniProtKB-KW"/>
</dbReference>
<comment type="similarity">
    <text evidence="2 10">Belongs to the cytochrome c oxidase IV family.</text>
</comment>
<keyword evidence="4 10" id="KW-0999">Mitochondrion inner membrane</keyword>
<keyword evidence="7" id="KW-0560">Oxidoreductase</keyword>
<dbReference type="GO" id="GO:0005743">
    <property type="term" value="C:mitochondrial inner membrane"/>
    <property type="evidence" value="ECO:0007669"/>
    <property type="project" value="UniProtKB-SubCell"/>
</dbReference>
<dbReference type="STRING" id="1965070.A0A443QT84"/>
<dbReference type="PANTHER" id="PTHR10707:SF10">
    <property type="entry name" value="CYTOCHROME C OXIDASE SUBUNIT 4"/>
    <property type="match status" value="1"/>
</dbReference>
<dbReference type="GO" id="GO:0006123">
    <property type="term" value="P:mitochondrial electron transport, cytochrome c to oxygen"/>
    <property type="evidence" value="ECO:0007669"/>
    <property type="project" value="InterPro"/>
</dbReference>
<evidence type="ECO:0000256" key="3">
    <source>
        <dbReference type="ARBA" id="ARBA00022692"/>
    </source>
</evidence>
<comment type="caution">
    <text evidence="11">The sequence shown here is derived from an EMBL/GenBank/DDBJ whole genome shotgun (WGS) entry which is preliminary data.</text>
</comment>
<dbReference type="FunFam" id="1.10.442.10:FF:000001">
    <property type="entry name" value="Cytochrome c oxidase subunit 4 isoform 1"/>
    <property type="match status" value="1"/>
</dbReference>
<evidence type="ECO:0000256" key="5">
    <source>
        <dbReference type="ARBA" id="ARBA00022946"/>
    </source>
</evidence>
<keyword evidence="12" id="KW-1185">Reference proteome</keyword>
<evidence type="ECO:0000313" key="12">
    <source>
        <dbReference type="Proteomes" id="UP000285301"/>
    </source>
</evidence>
<evidence type="ECO:0000313" key="11">
    <source>
        <dbReference type="EMBL" id="RWS06237.1"/>
    </source>
</evidence>
<dbReference type="Proteomes" id="UP000285301">
    <property type="component" value="Unassembled WGS sequence"/>
</dbReference>